<keyword evidence="10" id="KW-1185">Reference proteome</keyword>
<dbReference type="Proteomes" id="UP000256977">
    <property type="component" value="Unassembled WGS sequence"/>
</dbReference>
<comment type="caution">
    <text evidence="9">The sequence shown here is derived from an EMBL/GenBank/DDBJ whole genome shotgun (WGS) entry which is preliminary data.</text>
</comment>
<name>A0A3D9KGZ7_9BACL</name>
<keyword evidence="3" id="KW-1003">Cell membrane</keyword>
<feature type="domain" description="ABC transmembrane type-1" evidence="8">
    <location>
        <begin position="69"/>
        <end position="282"/>
    </location>
</feature>
<sequence length="291" mass="33021">MYLSRKYLTLAWVLVLPALLIRLFTTIYPILETFRVSFYDIKLLRGLHEFVGFRNYIDIFHDSKMLTSIEFTVIFVVGSMIGHLVLGIALALILNMKIKAQKVLRTIVLLPWAMPMVVIAMASKWAFNNDYGLINDFVRWFNPSFSMDWLIHTNTARYAVIAVDLWKDLPFFAILILAGLQFISSDMYEAAKIDGAGPIRSFFRITLPLLSKNIWVLSIFFTMWRITSFDVVYAMTSGGPGESTALIAYRITTEAFTNLNTGYAASIAVVLFIVMALLSGLSMKAAKRVDY</sequence>
<evidence type="ECO:0000256" key="4">
    <source>
        <dbReference type="ARBA" id="ARBA00022692"/>
    </source>
</evidence>
<feature type="transmembrane region" description="Helical" evidence="7">
    <location>
        <begin position="263"/>
        <end position="281"/>
    </location>
</feature>
<keyword evidence="2 7" id="KW-0813">Transport</keyword>
<dbReference type="SUPFAM" id="SSF161098">
    <property type="entry name" value="MetI-like"/>
    <property type="match status" value="1"/>
</dbReference>
<dbReference type="AlphaFoldDB" id="A0A3D9KGZ7"/>
<evidence type="ECO:0000313" key="9">
    <source>
        <dbReference type="EMBL" id="RED85128.1"/>
    </source>
</evidence>
<keyword evidence="4 7" id="KW-0812">Transmembrane</keyword>
<accession>A0A3D9KGZ7</accession>
<keyword evidence="5 7" id="KW-1133">Transmembrane helix</keyword>
<dbReference type="RefSeq" id="WP_116060135.1">
    <property type="nucleotide sequence ID" value="NZ_QRDZ01000005.1"/>
</dbReference>
<dbReference type="GO" id="GO:0055085">
    <property type="term" value="P:transmembrane transport"/>
    <property type="evidence" value="ECO:0007669"/>
    <property type="project" value="InterPro"/>
</dbReference>
<dbReference type="InterPro" id="IPR035906">
    <property type="entry name" value="MetI-like_sf"/>
</dbReference>
<dbReference type="Pfam" id="PF00528">
    <property type="entry name" value="BPD_transp_1"/>
    <property type="match status" value="1"/>
</dbReference>
<feature type="transmembrane region" description="Helical" evidence="7">
    <location>
        <begin position="209"/>
        <end position="227"/>
    </location>
</feature>
<comment type="similarity">
    <text evidence="7">Belongs to the binding-protein-dependent transport system permease family.</text>
</comment>
<dbReference type="PANTHER" id="PTHR43005">
    <property type="entry name" value="BLR7065 PROTEIN"/>
    <property type="match status" value="1"/>
</dbReference>
<feature type="transmembrane region" description="Helical" evidence="7">
    <location>
        <begin position="169"/>
        <end position="188"/>
    </location>
</feature>
<evidence type="ECO:0000256" key="5">
    <source>
        <dbReference type="ARBA" id="ARBA00022989"/>
    </source>
</evidence>
<evidence type="ECO:0000256" key="3">
    <source>
        <dbReference type="ARBA" id="ARBA00022475"/>
    </source>
</evidence>
<feature type="transmembrane region" description="Helical" evidence="7">
    <location>
        <begin position="7"/>
        <end position="31"/>
    </location>
</feature>
<evidence type="ECO:0000256" key="1">
    <source>
        <dbReference type="ARBA" id="ARBA00004651"/>
    </source>
</evidence>
<reference evidence="9 10" key="1">
    <citation type="submission" date="2018-07" db="EMBL/GenBank/DDBJ databases">
        <title>Genomic Encyclopedia of Type Strains, Phase III (KMG-III): the genomes of soil and plant-associated and newly described type strains.</title>
        <authorList>
            <person name="Whitman W."/>
        </authorList>
    </citation>
    <scope>NUCLEOTIDE SEQUENCE [LARGE SCALE GENOMIC DNA]</scope>
    <source>
        <strain evidence="9 10">CECT 7287</strain>
    </source>
</reference>
<keyword evidence="6 7" id="KW-0472">Membrane</keyword>
<feature type="transmembrane region" description="Helical" evidence="7">
    <location>
        <begin position="106"/>
        <end position="127"/>
    </location>
</feature>
<feature type="transmembrane region" description="Helical" evidence="7">
    <location>
        <begin position="71"/>
        <end position="94"/>
    </location>
</feature>
<dbReference type="PANTHER" id="PTHR43005:SF1">
    <property type="entry name" value="SPERMIDINE_PUTRESCINE TRANSPORT SYSTEM PERMEASE PROTEIN"/>
    <property type="match status" value="1"/>
</dbReference>
<proteinExistence type="inferred from homology"/>
<organism evidence="9 10">
    <name type="scientific">Cohnella phaseoli</name>
    <dbReference type="NCBI Taxonomy" id="456490"/>
    <lineage>
        <taxon>Bacteria</taxon>
        <taxon>Bacillati</taxon>
        <taxon>Bacillota</taxon>
        <taxon>Bacilli</taxon>
        <taxon>Bacillales</taxon>
        <taxon>Paenibacillaceae</taxon>
        <taxon>Cohnella</taxon>
    </lineage>
</organism>
<dbReference type="OrthoDB" id="9809527at2"/>
<dbReference type="InterPro" id="IPR000515">
    <property type="entry name" value="MetI-like"/>
</dbReference>
<evidence type="ECO:0000256" key="7">
    <source>
        <dbReference type="RuleBase" id="RU363032"/>
    </source>
</evidence>
<dbReference type="EMBL" id="QRDZ01000005">
    <property type="protein sequence ID" value="RED85128.1"/>
    <property type="molecule type" value="Genomic_DNA"/>
</dbReference>
<dbReference type="PROSITE" id="PS50928">
    <property type="entry name" value="ABC_TM1"/>
    <property type="match status" value="1"/>
</dbReference>
<dbReference type="Gene3D" id="1.10.3720.10">
    <property type="entry name" value="MetI-like"/>
    <property type="match status" value="1"/>
</dbReference>
<evidence type="ECO:0000256" key="2">
    <source>
        <dbReference type="ARBA" id="ARBA00022448"/>
    </source>
</evidence>
<evidence type="ECO:0000313" key="10">
    <source>
        <dbReference type="Proteomes" id="UP000256977"/>
    </source>
</evidence>
<protein>
    <submittedName>
        <fullName evidence="9">Carbohydrate ABC transporter membrane protein 1 (CUT1 family)</fullName>
    </submittedName>
</protein>
<gene>
    <name evidence="9" type="ORF">DFP98_105133</name>
</gene>
<dbReference type="GO" id="GO:0005886">
    <property type="term" value="C:plasma membrane"/>
    <property type="evidence" value="ECO:0007669"/>
    <property type="project" value="UniProtKB-SubCell"/>
</dbReference>
<dbReference type="CDD" id="cd06261">
    <property type="entry name" value="TM_PBP2"/>
    <property type="match status" value="1"/>
</dbReference>
<comment type="subcellular location">
    <subcellularLocation>
        <location evidence="1 7">Cell membrane</location>
        <topology evidence="1 7">Multi-pass membrane protein</topology>
    </subcellularLocation>
</comment>
<evidence type="ECO:0000256" key="6">
    <source>
        <dbReference type="ARBA" id="ARBA00023136"/>
    </source>
</evidence>
<evidence type="ECO:0000259" key="8">
    <source>
        <dbReference type="PROSITE" id="PS50928"/>
    </source>
</evidence>